<dbReference type="InterPro" id="IPR036388">
    <property type="entry name" value="WH-like_DNA-bd_sf"/>
</dbReference>
<evidence type="ECO:0000313" key="3">
    <source>
        <dbReference type="Proteomes" id="UP000198960"/>
    </source>
</evidence>
<dbReference type="InterPro" id="IPR009057">
    <property type="entry name" value="Homeodomain-like_sf"/>
</dbReference>
<sequence>MAEQRYRAVLAVIAEGHPVSSVAQQWGVSRQTVHAWLRRYEDGGLEALADRSHRPGSCPHQMSAVVEAAVLELRREHRAWGPRRLVVELVRGKVMPLP</sequence>
<organism evidence="2 3">
    <name type="scientific">Trujillonella endophytica</name>
    <dbReference type="NCBI Taxonomy" id="673521"/>
    <lineage>
        <taxon>Bacteria</taxon>
        <taxon>Bacillati</taxon>
        <taxon>Actinomycetota</taxon>
        <taxon>Actinomycetes</taxon>
        <taxon>Geodermatophilales</taxon>
        <taxon>Geodermatophilaceae</taxon>
        <taxon>Trujillonella</taxon>
    </lineage>
</organism>
<dbReference type="EMBL" id="FOEE01000008">
    <property type="protein sequence ID" value="SEP02927.1"/>
    <property type="molecule type" value="Genomic_DNA"/>
</dbReference>
<reference evidence="2" key="2">
    <citation type="submission" date="2016-10" db="EMBL/GenBank/DDBJ databases">
        <authorList>
            <person name="de Groot N.N."/>
        </authorList>
    </citation>
    <scope>NUCLEOTIDE SEQUENCE [LARGE SCALE GENOMIC DNA]</scope>
    <source>
        <strain evidence="2">DSM 45413</strain>
    </source>
</reference>
<dbReference type="Pfam" id="PF13565">
    <property type="entry name" value="HTH_32"/>
    <property type="match status" value="1"/>
</dbReference>
<dbReference type="Proteomes" id="UP000198960">
    <property type="component" value="Unassembled WGS sequence"/>
</dbReference>
<proteinExistence type="predicted"/>
<dbReference type="SUPFAM" id="SSF46689">
    <property type="entry name" value="Homeodomain-like"/>
    <property type="match status" value="1"/>
</dbReference>
<dbReference type="Gene3D" id="1.10.10.10">
    <property type="entry name" value="Winged helix-like DNA-binding domain superfamily/Winged helix DNA-binding domain"/>
    <property type="match status" value="1"/>
</dbReference>
<name>A0A1H8VSR1_9ACTN</name>
<evidence type="ECO:0000313" key="1">
    <source>
        <dbReference type="EMBL" id="SEP02927.1"/>
    </source>
</evidence>
<dbReference type="EMBL" id="FOEE01000013">
    <property type="protein sequence ID" value="SEP18431.1"/>
    <property type="molecule type" value="Genomic_DNA"/>
</dbReference>
<dbReference type="AlphaFoldDB" id="A0A1H8VSR1"/>
<reference evidence="3" key="1">
    <citation type="submission" date="2016-10" db="EMBL/GenBank/DDBJ databases">
        <authorList>
            <person name="Varghese N."/>
            <person name="Submissions S."/>
        </authorList>
    </citation>
    <scope>NUCLEOTIDE SEQUENCE [LARGE SCALE GENOMIC DNA]</scope>
    <source>
        <strain evidence="3">DSM 45413</strain>
    </source>
</reference>
<protein>
    <submittedName>
        <fullName evidence="2">Helix-turn-helix domain-containing protein</fullName>
    </submittedName>
</protein>
<gene>
    <name evidence="1" type="ORF">SAMN05660991_02942</name>
    <name evidence="2" type="ORF">SAMN05660991_03783</name>
</gene>
<keyword evidence="3" id="KW-1185">Reference proteome</keyword>
<accession>A0A1H8VSR1</accession>
<feature type="non-terminal residue" evidence="2">
    <location>
        <position position="98"/>
    </location>
</feature>
<evidence type="ECO:0000313" key="2">
    <source>
        <dbReference type="EMBL" id="SEP18431.1"/>
    </source>
</evidence>